<sequence>MFSPPRLWVFLGALILYTGPLASIANSQGVKIPIQRISAKQQKQTSAHILSTNVSVASSHEFAYLASIGVGDQNFFALLDTGSSDLWVVSSNCTQQDCAGVPKYSPTSSLNLLSNEPFNLNYLMGSVTGSVGTETVMLGPFQISSQVFGLANSTSGLGLAGTGNSGILGLSFPLEAAIADTAGMTLLENVLASFDDNHRYFAFKLGRDDASSSFTLGQIDSTFANSTGEFAFTTVCPTDGSSTLGSYDYWKIPIQGLTINSTAFELSPSRVEGAKSPIAVMDTGTTLVLGPSADVKRFYDSIGGTQQDQATGSWQIRCDRAVSVGFVLGEGNSKREYSVDPADISWMEGGRSGDWCLGGVQANDGVSSGDWLLGDTFLRNVYAIHQVAIGDHPPQVGLLNMTDPAAALAQFTLDRGHDPTSPVPILSSAPSRPQDLGTASVWGISVAAIRAKKKGSY</sequence>
<reference evidence="8 9" key="1">
    <citation type="submission" date="2019-02" db="EMBL/GenBank/DDBJ databases">
        <title>Genome sequencing of the rare red list fungi Antrodiella citrinella (Flaviporus citrinellus).</title>
        <authorList>
            <person name="Buettner E."/>
            <person name="Kellner H."/>
        </authorList>
    </citation>
    <scope>NUCLEOTIDE SEQUENCE [LARGE SCALE GENOMIC DNA]</scope>
    <source>
        <strain evidence="8 9">DSM 108506</strain>
    </source>
</reference>
<evidence type="ECO:0000313" key="8">
    <source>
        <dbReference type="EMBL" id="THH33866.1"/>
    </source>
</evidence>
<dbReference type="InterPro" id="IPR033121">
    <property type="entry name" value="PEPTIDASE_A1"/>
</dbReference>
<keyword evidence="9" id="KW-1185">Reference proteome</keyword>
<evidence type="ECO:0000256" key="2">
    <source>
        <dbReference type="ARBA" id="ARBA00022750"/>
    </source>
</evidence>
<feature type="active site" evidence="3">
    <location>
        <position position="282"/>
    </location>
</feature>
<protein>
    <recommendedName>
        <fullName evidence="7">Peptidase A1 domain-containing protein</fullName>
    </recommendedName>
</protein>
<dbReference type="EMBL" id="SGPM01000002">
    <property type="protein sequence ID" value="THH33866.1"/>
    <property type="molecule type" value="Genomic_DNA"/>
</dbReference>
<evidence type="ECO:0000259" key="7">
    <source>
        <dbReference type="PROSITE" id="PS51767"/>
    </source>
</evidence>
<evidence type="ECO:0000256" key="5">
    <source>
        <dbReference type="RuleBase" id="RU000454"/>
    </source>
</evidence>
<dbReference type="Pfam" id="PF00026">
    <property type="entry name" value="Asp"/>
    <property type="match status" value="1"/>
</dbReference>
<name>A0A4S4N496_9APHY</name>
<comment type="caution">
    <text evidence="8">The sequence shown here is derived from an EMBL/GenBank/DDBJ whole genome shotgun (WGS) entry which is preliminary data.</text>
</comment>
<dbReference type="CDD" id="cd05471">
    <property type="entry name" value="pepsin_like"/>
    <property type="match status" value="1"/>
</dbReference>
<feature type="disulfide bond" evidence="4">
    <location>
        <begin position="93"/>
        <end position="98"/>
    </location>
</feature>
<evidence type="ECO:0000256" key="1">
    <source>
        <dbReference type="ARBA" id="ARBA00007447"/>
    </source>
</evidence>
<gene>
    <name evidence="8" type="ORF">EUX98_g214</name>
</gene>
<comment type="similarity">
    <text evidence="1 5">Belongs to the peptidase A1 family.</text>
</comment>
<dbReference type="GO" id="GO:0006508">
    <property type="term" value="P:proteolysis"/>
    <property type="evidence" value="ECO:0007669"/>
    <property type="project" value="UniProtKB-KW"/>
</dbReference>
<dbReference type="InterPro" id="IPR001461">
    <property type="entry name" value="Aspartic_peptidase_A1"/>
</dbReference>
<evidence type="ECO:0000256" key="6">
    <source>
        <dbReference type="SAM" id="SignalP"/>
    </source>
</evidence>
<proteinExistence type="inferred from homology"/>
<dbReference type="PRINTS" id="PR00792">
    <property type="entry name" value="PEPSIN"/>
</dbReference>
<feature type="active site" evidence="3">
    <location>
        <position position="80"/>
    </location>
</feature>
<dbReference type="InterPro" id="IPR034164">
    <property type="entry name" value="Pepsin-like_dom"/>
</dbReference>
<evidence type="ECO:0000256" key="4">
    <source>
        <dbReference type="PIRSR" id="PIRSR601461-2"/>
    </source>
</evidence>
<dbReference type="Gene3D" id="2.40.70.10">
    <property type="entry name" value="Acid Proteases"/>
    <property type="match status" value="2"/>
</dbReference>
<feature type="signal peptide" evidence="6">
    <location>
        <begin position="1"/>
        <end position="23"/>
    </location>
</feature>
<dbReference type="Proteomes" id="UP000308730">
    <property type="component" value="Unassembled WGS sequence"/>
</dbReference>
<feature type="chain" id="PRO_5020914140" description="Peptidase A1 domain-containing protein" evidence="6">
    <location>
        <begin position="24"/>
        <end position="457"/>
    </location>
</feature>
<dbReference type="InterPro" id="IPR021109">
    <property type="entry name" value="Peptidase_aspartic_dom_sf"/>
</dbReference>
<dbReference type="SUPFAM" id="SSF50630">
    <property type="entry name" value="Acid proteases"/>
    <property type="match status" value="1"/>
</dbReference>
<dbReference type="PANTHER" id="PTHR47966:SF57">
    <property type="entry name" value="PEPTIDASE A1 DOMAIN-CONTAINING PROTEIN"/>
    <property type="match status" value="1"/>
</dbReference>
<keyword evidence="4" id="KW-1015">Disulfide bond</keyword>
<dbReference type="GO" id="GO:0004190">
    <property type="term" value="F:aspartic-type endopeptidase activity"/>
    <property type="evidence" value="ECO:0007669"/>
    <property type="project" value="UniProtKB-KW"/>
</dbReference>
<evidence type="ECO:0000256" key="3">
    <source>
        <dbReference type="PIRSR" id="PIRSR601461-1"/>
    </source>
</evidence>
<dbReference type="OrthoDB" id="15189at2759"/>
<dbReference type="PROSITE" id="PS00141">
    <property type="entry name" value="ASP_PROTEASE"/>
    <property type="match status" value="1"/>
</dbReference>
<keyword evidence="2 5" id="KW-0064">Aspartyl protease</keyword>
<keyword evidence="5" id="KW-0645">Protease</keyword>
<feature type="domain" description="Peptidase A1" evidence="7">
    <location>
        <begin position="64"/>
        <end position="399"/>
    </location>
</feature>
<dbReference type="PROSITE" id="PS51767">
    <property type="entry name" value="PEPTIDASE_A1"/>
    <property type="match status" value="1"/>
</dbReference>
<dbReference type="PANTHER" id="PTHR47966">
    <property type="entry name" value="BETA-SITE APP-CLEAVING ENZYME, ISOFORM A-RELATED"/>
    <property type="match status" value="1"/>
</dbReference>
<accession>A0A4S4N496</accession>
<keyword evidence="5" id="KW-0378">Hydrolase</keyword>
<dbReference type="AlphaFoldDB" id="A0A4S4N496"/>
<dbReference type="InterPro" id="IPR001969">
    <property type="entry name" value="Aspartic_peptidase_AS"/>
</dbReference>
<evidence type="ECO:0000313" key="9">
    <source>
        <dbReference type="Proteomes" id="UP000308730"/>
    </source>
</evidence>
<keyword evidence="6" id="KW-0732">Signal</keyword>
<organism evidence="8 9">
    <name type="scientific">Antrodiella citrinella</name>
    <dbReference type="NCBI Taxonomy" id="2447956"/>
    <lineage>
        <taxon>Eukaryota</taxon>
        <taxon>Fungi</taxon>
        <taxon>Dikarya</taxon>
        <taxon>Basidiomycota</taxon>
        <taxon>Agaricomycotina</taxon>
        <taxon>Agaricomycetes</taxon>
        <taxon>Polyporales</taxon>
        <taxon>Steccherinaceae</taxon>
        <taxon>Antrodiella</taxon>
    </lineage>
</organism>